<evidence type="ECO:0000313" key="1">
    <source>
        <dbReference type="EMBL" id="KDR38077.1"/>
    </source>
</evidence>
<proteinExistence type="predicted"/>
<name>A0A069PC71_9BURK</name>
<dbReference type="Proteomes" id="UP000027466">
    <property type="component" value="Unassembled WGS sequence"/>
</dbReference>
<protein>
    <submittedName>
        <fullName evidence="1">Uncharacterized protein</fullName>
    </submittedName>
</protein>
<sequence length="71" mass="7802">MLRQLFESSMQWIKSVSIQQFQIAPGARPLALQYCSLQGNAEVLLVMGCSVFTVATGAMGEPTPRTHFVTK</sequence>
<organism evidence="1 2">
    <name type="scientific">Caballeronia glathei</name>
    <dbReference type="NCBI Taxonomy" id="60547"/>
    <lineage>
        <taxon>Bacteria</taxon>
        <taxon>Pseudomonadati</taxon>
        <taxon>Pseudomonadota</taxon>
        <taxon>Betaproteobacteria</taxon>
        <taxon>Burkholderiales</taxon>
        <taxon>Burkholderiaceae</taxon>
        <taxon>Caballeronia</taxon>
    </lineage>
</organism>
<comment type="caution">
    <text evidence="1">The sequence shown here is derived from an EMBL/GenBank/DDBJ whole genome shotgun (WGS) entry which is preliminary data.</text>
</comment>
<dbReference type="AlphaFoldDB" id="A0A069PC71"/>
<evidence type="ECO:0000313" key="2">
    <source>
        <dbReference type="Proteomes" id="UP000027466"/>
    </source>
</evidence>
<keyword evidence="2" id="KW-1185">Reference proteome</keyword>
<dbReference type="EMBL" id="JFHC01000110">
    <property type="protein sequence ID" value="KDR38077.1"/>
    <property type="molecule type" value="Genomic_DNA"/>
</dbReference>
<accession>A0A069PC71</accession>
<gene>
    <name evidence="1" type="ORF">BG61_04205</name>
</gene>
<reference evidence="1 2" key="1">
    <citation type="submission" date="2014-03" db="EMBL/GenBank/DDBJ databases">
        <title>Draft Genome Sequences of Four Burkholderia Strains.</title>
        <authorList>
            <person name="Liu X.Y."/>
            <person name="Li C.X."/>
            <person name="Xu J.H."/>
        </authorList>
    </citation>
    <scope>NUCLEOTIDE SEQUENCE [LARGE SCALE GENOMIC DNA]</scope>
    <source>
        <strain evidence="1 2">DSM 50014</strain>
    </source>
</reference>